<keyword evidence="2 5" id="KW-0378">Hydrolase</keyword>
<evidence type="ECO:0000256" key="5">
    <source>
        <dbReference type="HAMAP-Rule" id="MF_03040"/>
    </source>
</evidence>
<dbReference type="AlphaFoldDB" id="A0A072PWP4"/>
<evidence type="ECO:0000256" key="2">
    <source>
        <dbReference type="ARBA" id="ARBA00022801"/>
    </source>
</evidence>
<dbReference type="HOGENOM" id="CLU_050234_1_0_1"/>
<dbReference type="GeneID" id="25279802"/>
<keyword evidence="4 5" id="KW-0539">Nucleus</keyword>
<evidence type="ECO:0000313" key="8">
    <source>
        <dbReference type="Proteomes" id="UP000027920"/>
    </source>
</evidence>
<keyword evidence="3" id="KW-0456">Lyase</keyword>
<dbReference type="InterPro" id="IPR027521">
    <property type="entry name" value="Usb1"/>
</dbReference>
<evidence type="ECO:0000256" key="1">
    <source>
        <dbReference type="ARBA" id="ARBA00022722"/>
    </source>
</evidence>
<dbReference type="Gene3D" id="3.90.1140.10">
    <property type="entry name" value="Cyclic phosphodiesterase"/>
    <property type="match status" value="1"/>
</dbReference>
<feature type="region of interest" description="Disordered" evidence="6">
    <location>
        <begin position="1"/>
        <end position="53"/>
    </location>
</feature>
<dbReference type="Proteomes" id="UP000027920">
    <property type="component" value="Unassembled WGS sequence"/>
</dbReference>
<evidence type="ECO:0000256" key="6">
    <source>
        <dbReference type="SAM" id="MobiDB-lite"/>
    </source>
</evidence>
<proteinExistence type="inferred from homology"/>
<feature type="compositionally biased region" description="Pro residues" evidence="6">
    <location>
        <begin position="40"/>
        <end position="50"/>
    </location>
</feature>
<dbReference type="EMBL" id="AMGV01000003">
    <property type="protein sequence ID" value="KEF60025.1"/>
    <property type="molecule type" value="Genomic_DNA"/>
</dbReference>
<dbReference type="Pfam" id="PF09749">
    <property type="entry name" value="HVSL"/>
    <property type="match status" value="1"/>
</dbReference>
<organism evidence="7 8">
    <name type="scientific">Exophiala aquamarina CBS 119918</name>
    <dbReference type="NCBI Taxonomy" id="1182545"/>
    <lineage>
        <taxon>Eukaryota</taxon>
        <taxon>Fungi</taxon>
        <taxon>Dikarya</taxon>
        <taxon>Ascomycota</taxon>
        <taxon>Pezizomycotina</taxon>
        <taxon>Eurotiomycetes</taxon>
        <taxon>Chaetothyriomycetidae</taxon>
        <taxon>Chaetothyriales</taxon>
        <taxon>Herpotrichiellaceae</taxon>
        <taxon>Exophiala</taxon>
    </lineage>
</organism>
<feature type="active site" description="Proton donor/acceptor" evidence="5">
    <location>
        <position position="251"/>
    </location>
</feature>
<dbReference type="PANTHER" id="PTHR13522">
    <property type="entry name" value="U6 SNRNA PHOSPHODIESTERASE 1"/>
    <property type="match status" value="1"/>
</dbReference>
<comment type="function">
    <text evidence="5">Phosphodiesterase responsible for the U6 snRNA 3' end processing. Acts as an exoribonuclease (RNase) responsible for trimming the poly(U) tract of the last nucleotides in the pre-U6 snRNA molecule, leading to the formation of mature U6 snRNA.</text>
</comment>
<name>A0A072PWP4_9EURO</name>
<evidence type="ECO:0000256" key="4">
    <source>
        <dbReference type="ARBA" id="ARBA00023242"/>
    </source>
</evidence>
<protein>
    <recommendedName>
        <fullName evidence="5">U6 snRNA phosphodiesterase</fullName>
        <ecNumber evidence="5">3.1.4.-</ecNumber>
    </recommendedName>
</protein>
<dbReference type="GO" id="GO:1990838">
    <property type="term" value="F:poly(U)-specific exoribonuclease activity, producing 3' uridine cyclic phosphate ends"/>
    <property type="evidence" value="ECO:0007669"/>
    <property type="project" value="UniProtKB-UniRule"/>
</dbReference>
<comment type="similarity">
    <text evidence="5">Belongs to the 2H phosphoesterase superfamily. USB1 family.</text>
</comment>
<dbReference type="VEuPathDB" id="FungiDB:A1O9_04875"/>
<comment type="caution">
    <text evidence="7">The sequence shown here is derived from an EMBL/GenBank/DDBJ whole genome shotgun (WGS) entry which is preliminary data.</text>
</comment>
<evidence type="ECO:0000256" key="3">
    <source>
        <dbReference type="ARBA" id="ARBA00023239"/>
    </source>
</evidence>
<keyword evidence="8" id="KW-1185">Reference proteome</keyword>
<keyword evidence="1 5" id="KW-0540">Nuclease</keyword>
<dbReference type="GO" id="GO:0034477">
    <property type="term" value="P:U6 snRNA 3'-end processing"/>
    <property type="evidence" value="ECO:0007669"/>
    <property type="project" value="UniProtKB-UniRule"/>
</dbReference>
<dbReference type="EC" id="3.1.4.-" evidence="5"/>
<sequence length="323" mass="36146">MLVDYPDSSSESDLDNKTRINPARKRKAQAEPMQAAASRRPPPPPPPPPTFHSLYTAAARTSTSDDPSLHDGRTRQIPHVVGNWPTHVYLEWYPAPKEVTLVGDIIRQASLKINAVRTISGAETLIHPFLRSDLGALLPLHVSLSAPLVLRAEQKARFQENLQAQLEQSHVNSFMVNIAGLEWVSNHDQTRFFLVLRLSQPKDDQLNKLLSACNKSAQQFGLTQLYVDPGEAGPQADNNDRRIPDRSSSFHISIAWTLQRPTEEATDSLSQYAVDRCRELEIKFDRLKLKMGNNVFDILLDNCNSGRDIPTAVESSQEFVEPA</sequence>
<dbReference type="PANTHER" id="PTHR13522:SF3">
    <property type="entry name" value="U6 SNRNA PHOSPHODIESTERASE 1"/>
    <property type="match status" value="1"/>
</dbReference>
<dbReference type="STRING" id="1182545.A0A072PWP4"/>
<dbReference type="HAMAP" id="MF_03040">
    <property type="entry name" value="USB1"/>
    <property type="match status" value="1"/>
</dbReference>
<accession>A0A072PWP4</accession>
<comment type="subcellular location">
    <subcellularLocation>
        <location evidence="5">Nucleus</location>
    </subcellularLocation>
</comment>
<reference evidence="7 8" key="1">
    <citation type="submission" date="2013-03" db="EMBL/GenBank/DDBJ databases">
        <title>The Genome Sequence of Exophiala aquamarina CBS 119918.</title>
        <authorList>
            <consortium name="The Broad Institute Genomics Platform"/>
            <person name="Cuomo C."/>
            <person name="de Hoog S."/>
            <person name="Gorbushina A."/>
            <person name="Walker B."/>
            <person name="Young S.K."/>
            <person name="Zeng Q."/>
            <person name="Gargeya S."/>
            <person name="Fitzgerald M."/>
            <person name="Haas B."/>
            <person name="Abouelleil A."/>
            <person name="Allen A.W."/>
            <person name="Alvarado L."/>
            <person name="Arachchi H.M."/>
            <person name="Berlin A.M."/>
            <person name="Chapman S.B."/>
            <person name="Gainer-Dewar J."/>
            <person name="Goldberg J."/>
            <person name="Griggs A."/>
            <person name="Gujja S."/>
            <person name="Hansen M."/>
            <person name="Howarth C."/>
            <person name="Imamovic A."/>
            <person name="Ireland A."/>
            <person name="Larimer J."/>
            <person name="McCowan C."/>
            <person name="Murphy C."/>
            <person name="Pearson M."/>
            <person name="Poon T.W."/>
            <person name="Priest M."/>
            <person name="Roberts A."/>
            <person name="Saif S."/>
            <person name="Shea T."/>
            <person name="Sisk P."/>
            <person name="Sykes S."/>
            <person name="Wortman J."/>
            <person name="Nusbaum C."/>
            <person name="Birren B."/>
        </authorList>
    </citation>
    <scope>NUCLEOTIDE SEQUENCE [LARGE SCALE GENOMIC DNA]</scope>
    <source>
        <strain evidence="7 8">CBS 119918</strain>
    </source>
</reference>
<dbReference type="RefSeq" id="XP_013262615.1">
    <property type="nucleotide sequence ID" value="XM_013407161.1"/>
</dbReference>
<dbReference type="GO" id="GO:0016829">
    <property type="term" value="F:lyase activity"/>
    <property type="evidence" value="ECO:0007669"/>
    <property type="project" value="UniProtKB-KW"/>
</dbReference>
<gene>
    <name evidence="5" type="primary">USB1</name>
    <name evidence="7" type="ORF">A1O9_04875</name>
</gene>
<evidence type="ECO:0000313" key="7">
    <source>
        <dbReference type="EMBL" id="KEF60025.1"/>
    </source>
</evidence>
<dbReference type="OrthoDB" id="49151at2759"/>
<feature type="active site" description="Proton donor/acceptor" evidence="5">
    <location>
        <position position="141"/>
    </location>
</feature>
<dbReference type="GO" id="GO:0005634">
    <property type="term" value="C:nucleus"/>
    <property type="evidence" value="ECO:0007669"/>
    <property type="project" value="UniProtKB-SubCell"/>
</dbReference>